<dbReference type="EMBL" id="ATNM01000091">
    <property type="protein sequence ID" value="EPR68744.1"/>
    <property type="molecule type" value="Genomic_DNA"/>
</dbReference>
<dbReference type="RefSeq" id="WP_020888610.1">
    <property type="nucleotide sequence ID" value="NZ_ATNM01000091.1"/>
</dbReference>
<keyword evidence="1" id="KW-0326">Glycosidase</keyword>
<accession>S7WPS9</accession>
<name>S7WPS9_9BACT</name>
<comment type="caution">
    <text evidence="1">The sequence shown here is derived from an EMBL/GenBank/DDBJ whole genome shotgun (WGS) entry which is preliminary data.</text>
</comment>
<evidence type="ECO:0000313" key="2">
    <source>
        <dbReference type="Proteomes" id="UP000014974"/>
    </source>
</evidence>
<dbReference type="eggNOG" id="COG1957">
    <property type="taxonomic scope" value="Bacteria"/>
</dbReference>
<reference evidence="1 2" key="1">
    <citation type="journal article" date="2013" name="Genome Announc.">
        <title>Draft Genome Sequence of Cyclobacterium qasimii Strain M12-11BT, Isolated from Arctic Marine Sediment.</title>
        <authorList>
            <person name="Shivaji S."/>
            <person name="Ara S."/>
            <person name="Singh A."/>
            <person name="Kumar Pinnaka A."/>
        </authorList>
    </citation>
    <scope>NUCLEOTIDE SEQUENCE [LARGE SCALE GENOMIC DNA]</scope>
    <source>
        <strain evidence="1 2">M12-11B</strain>
    </source>
</reference>
<dbReference type="PANTHER" id="PTHR43264">
    <property type="match status" value="1"/>
</dbReference>
<dbReference type="PANTHER" id="PTHR43264:SF1">
    <property type="entry name" value="INOSINE_URIDINE-PREFERRING NUCLEOSIDE HYDROLASE DOMAIN-CONTAINING PROTEIN"/>
    <property type="match status" value="1"/>
</dbReference>
<dbReference type="STRING" id="641524.ADICYQ_2130"/>
<keyword evidence="1" id="KW-0378">Hydrolase</keyword>
<dbReference type="EC" id="3.2.2.1" evidence="1"/>
<gene>
    <name evidence="1" type="ORF">ADICYQ_2130</name>
</gene>
<dbReference type="SUPFAM" id="SSF53590">
    <property type="entry name" value="Nucleoside hydrolase"/>
    <property type="match status" value="1"/>
</dbReference>
<sequence length="354" mass="39304">MLNRISKINLLHPFFCVFLFAFLFSQPYDSIGQAEKIILDTDMGSDCDDVGAMALLHHFADQGKVEILGVIYSSGKVPYGVGIIDAINVYYGRPEIPVGASHDLNFGDPKDKMHAEKLAKDTVAYKNKLVHNHDAMEQTALNRKLLIQTADNSVTYITIGHTKGLYELLKSSPGSDSPLTGLELVTQKVKRWVALGALGASNEEGVGVKDWNFFRNNTASYTDYLIDHFPKPTYFVDAGAKVFTGESLEALSPGNILRTAYRDWLWNVESKRIKDQRPSWDLATVYYAVIGPGEFLQELGPGALTFDMEEGSRWVSDKVNPLHHFVLQRKDVDKAFAVKLNSAISASPKKSIAK</sequence>
<dbReference type="InterPro" id="IPR036452">
    <property type="entry name" value="Ribo_hydro-like"/>
</dbReference>
<dbReference type="GO" id="GO:0008477">
    <property type="term" value="F:purine nucleosidase activity"/>
    <property type="evidence" value="ECO:0007669"/>
    <property type="project" value="UniProtKB-EC"/>
</dbReference>
<proteinExistence type="predicted"/>
<dbReference type="OrthoDB" id="128573at2"/>
<dbReference type="Gene3D" id="3.90.245.10">
    <property type="entry name" value="Ribonucleoside hydrolase-like"/>
    <property type="match status" value="1"/>
</dbReference>
<evidence type="ECO:0000313" key="1">
    <source>
        <dbReference type="EMBL" id="EPR68744.1"/>
    </source>
</evidence>
<organism evidence="1 2">
    <name type="scientific">Cyclobacterium qasimii M12-11B</name>
    <dbReference type="NCBI Taxonomy" id="641524"/>
    <lineage>
        <taxon>Bacteria</taxon>
        <taxon>Pseudomonadati</taxon>
        <taxon>Bacteroidota</taxon>
        <taxon>Cytophagia</taxon>
        <taxon>Cytophagales</taxon>
        <taxon>Cyclobacteriaceae</taxon>
        <taxon>Cyclobacterium</taxon>
    </lineage>
</organism>
<dbReference type="Proteomes" id="UP000014974">
    <property type="component" value="Unassembled WGS sequence"/>
</dbReference>
<dbReference type="AlphaFoldDB" id="S7WPS9"/>
<protein>
    <submittedName>
        <fullName evidence="1">Inosine-uridine preferring nucleoside hydrolase</fullName>
        <ecNumber evidence="1">3.2.2.1</ecNumber>
    </submittedName>
</protein>